<dbReference type="GO" id="GO:0016212">
    <property type="term" value="F:kynurenine-oxoglutarate transaminase activity"/>
    <property type="evidence" value="ECO:0007669"/>
    <property type="project" value="TreeGrafter"/>
</dbReference>
<dbReference type="InterPro" id="IPR050859">
    <property type="entry name" value="Class-I_PLP-dep_aminotransf"/>
</dbReference>
<evidence type="ECO:0000256" key="2">
    <source>
        <dbReference type="ARBA" id="ARBA00022576"/>
    </source>
</evidence>
<dbReference type="AlphaFoldDB" id="A0A8S4S6H3"/>
<gene>
    <name evidence="5" type="primary">jg27070</name>
    <name evidence="5" type="ORF">PAEG_LOCUS22927</name>
</gene>
<name>A0A8S4S6H3_9NEOP</name>
<comment type="cofactor">
    <cofactor evidence="1">
        <name>pyridoxal 5'-phosphate</name>
        <dbReference type="ChEBI" id="CHEBI:597326"/>
    </cofactor>
</comment>
<dbReference type="EMBL" id="CAKXAJ010026108">
    <property type="protein sequence ID" value="CAH2256496.1"/>
    <property type="molecule type" value="Genomic_DNA"/>
</dbReference>
<evidence type="ECO:0000313" key="6">
    <source>
        <dbReference type="Proteomes" id="UP000838756"/>
    </source>
</evidence>
<dbReference type="SUPFAM" id="SSF53383">
    <property type="entry name" value="PLP-dependent transferases"/>
    <property type="match status" value="1"/>
</dbReference>
<keyword evidence="3" id="KW-0808">Transferase</keyword>
<accession>A0A8S4S6H3</accession>
<evidence type="ECO:0000313" key="5">
    <source>
        <dbReference type="EMBL" id="CAH2256496.1"/>
    </source>
</evidence>
<dbReference type="Gene3D" id="3.40.640.10">
    <property type="entry name" value="Type I PLP-dependent aspartate aminotransferase-like (Major domain)"/>
    <property type="match status" value="1"/>
</dbReference>
<proteinExistence type="predicted"/>
<dbReference type="InterPro" id="IPR015421">
    <property type="entry name" value="PyrdxlP-dep_Trfase_major"/>
</dbReference>
<keyword evidence="2" id="KW-0032">Aminotransferase</keyword>
<keyword evidence="4" id="KW-0663">Pyridoxal phosphate</keyword>
<dbReference type="PANTHER" id="PTHR42790:SF19">
    <property type="entry name" value="KYNURENINE_ALPHA-AMINOADIPATE AMINOTRANSFERASE, MITOCHONDRIAL"/>
    <property type="match status" value="1"/>
</dbReference>
<dbReference type="InterPro" id="IPR015424">
    <property type="entry name" value="PyrdxlP-dep_Trfase"/>
</dbReference>
<dbReference type="GO" id="GO:1901605">
    <property type="term" value="P:alpha-amino acid metabolic process"/>
    <property type="evidence" value="ECO:0007669"/>
    <property type="project" value="TreeGrafter"/>
</dbReference>
<sequence length="238" mass="27488">MAKPLPRFNAKLFKKLIDARPLYAVLKCSYSTNFDKIFKFYSDEECKVNQKYRVLDEKDYARFFSKRALRREAAFTRQITALAYKVGKRMISLAEGMPNEAIFPFTRLELTSRTGEKMVFDEKELATALQYIPSQGLPSLLTELRSFQQELHRPPPLDRDVLVTNGSQHGIYQCIELLLNTGDPIITTEYSYSGFYSVVNVKYPRQYERIFKVVGRYFLNESYGRTPAYSLTSSAALA</sequence>
<evidence type="ECO:0000256" key="3">
    <source>
        <dbReference type="ARBA" id="ARBA00022679"/>
    </source>
</evidence>
<dbReference type="PANTHER" id="PTHR42790">
    <property type="entry name" value="AMINOTRANSFERASE"/>
    <property type="match status" value="1"/>
</dbReference>
<protein>
    <submittedName>
        <fullName evidence="5">Jg27070 protein</fullName>
    </submittedName>
</protein>
<comment type="caution">
    <text evidence="5">The sequence shown here is derived from an EMBL/GenBank/DDBJ whole genome shotgun (WGS) entry which is preliminary data.</text>
</comment>
<evidence type="ECO:0000256" key="4">
    <source>
        <dbReference type="ARBA" id="ARBA00022898"/>
    </source>
</evidence>
<organism evidence="5 6">
    <name type="scientific">Pararge aegeria aegeria</name>
    <dbReference type="NCBI Taxonomy" id="348720"/>
    <lineage>
        <taxon>Eukaryota</taxon>
        <taxon>Metazoa</taxon>
        <taxon>Ecdysozoa</taxon>
        <taxon>Arthropoda</taxon>
        <taxon>Hexapoda</taxon>
        <taxon>Insecta</taxon>
        <taxon>Pterygota</taxon>
        <taxon>Neoptera</taxon>
        <taxon>Endopterygota</taxon>
        <taxon>Lepidoptera</taxon>
        <taxon>Glossata</taxon>
        <taxon>Ditrysia</taxon>
        <taxon>Papilionoidea</taxon>
        <taxon>Nymphalidae</taxon>
        <taxon>Satyrinae</taxon>
        <taxon>Satyrini</taxon>
        <taxon>Parargina</taxon>
        <taxon>Pararge</taxon>
    </lineage>
</organism>
<evidence type="ECO:0000256" key="1">
    <source>
        <dbReference type="ARBA" id="ARBA00001933"/>
    </source>
</evidence>
<dbReference type="Proteomes" id="UP000838756">
    <property type="component" value="Unassembled WGS sequence"/>
</dbReference>
<reference evidence="5" key="1">
    <citation type="submission" date="2022-03" db="EMBL/GenBank/DDBJ databases">
        <authorList>
            <person name="Lindestad O."/>
        </authorList>
    </citation>
    <scope>NUCLEOTIDE SEQUENCE</scope>
</reference>
<dbReference type="OrthoDB" id="691673at2759"/>
<keyword evidence="6" id="KW-1185">Reference proteome</keyword>